<dbReference type="InterPro" id="IPR003362">
    <property type="entry name" value="Bact_transf"/>
</dbReference>
<dbReference type="PANTHER" id="PTHR30576:SF0">
    <property type="entry name" value="UNDECAPRENYL-PHOSPHATE N-ACETYLGALACTOSAMINYL 1-PHOSPHATE TRANSFERASE-RELATED"/>
    <property type="match status" value="1"/>
</dbReference>
<dbReference type="Pfam" id="PF02397">
    <property type="entry name" value="Bac_transf"/>
    <property type="match status" value="1"/>
</dbReference>
<name>J9GSY3_9ZZZZ</name>
<dbReference type="AlphaFoldDB" id="J9GSY3"/>
<dbReference type="PANTHER" id="PTHR30576">
    <property type="entry name" value="COLANIC BIOSYNTHESIS UDP-GLUCOSE LIPID CARRIER TRANSFERASE"/>
    <property type="match status" value="1"/>
</dbReference>
<organism evidence="3">
    <name type="scientific">gut metagenome</name>
    <dbReference type="NCBI Taxonomy" id="749906"/>
    <lineage>
        <taxon>unclassified sequences</taxon>
        <taxon>metagenomes</taxon>
        <taxon>organismal metagenomes</taxon>
    </lineage>
</organism>
<accession>J9GSY3</accession>
<gene>
    <name evidence="3" type="ORF">EVA_06090</name>
</gene>
<keyword evidence="3" id="KW-0808">Transferase</keyword>
<feature type="transmembrane region" description="Helical" evidence="1">
    <location>
        <begin position="147"/>
        <end position="171"/>
    </location>
</feature>
<sequence>MEIQLVKERELKNDTQHVHLYRMKDSDVWVAYGYSAYSLRLCVKSLGYDNLRGFSTFMGLPYTMVSFREVKRLRRRVLIEHEDDNYVFLTTKKAFDKNEYIRWHHNCMEDSKEPVTLKVHTLVSDQVPKGVFIPDSMSAFARNTKRIIDCISAFLAMIVFSPLALFCYIAIKIEDGGPAIFKQERIGRFGRPFNIYKFRSMRLDAEKFGPQLSHAGGDNDPRLTKIGKFIRAHHLDELPQLWNVFNGDMAFIGPRPERQFFIDQILEYDKRYVYLYQIRPGVTSYATLYNGYTDTMEKMLCRLEYDLYYLKKRSWWFDLKILFNTFCSIAFGKKF</sequence>
<keyword evidence="1" id="KW-0472">Membrane</keyword>
<dbReference type="EMBL" id="AMCI01001356">
    <property type="protein sequence ID" value="EJX05803.1"/>
    <property type="molecule type" value="Genomic_DNA"/>
</dbReference>
<dbReference type="GO" id="GO:0016780">
    <property type="term" value="F:phosphotransferase activity, for other substituted phosphate groups"/>
    <property type="evidence" value="ECO:0007669"/>
    <property type="project" value="TreeGrafter"/>
</dbReference>
<comment type="caution">
    <text evidence="3">The sequence shown here is derived from an EMBL/GenBank/DDBJ whole genome shotgun (WGS) entry which is preliminary data.</text>
</comment>
<protein>
    <submittedName>
        <fullName evidence="3">Undecaprenyl-phosphate glucose phosphotransferase</fullName>
    </submittedName>
</protein>
<keyword evidence="1" id="KW-0812">Transmembrane</keyword>
<feature type="domain" description="Bacterial sugar transferase" evidence="2">
    <location>
        <begin position="145"/>
        <end position="329"/>
    </location>
</feature>
<keyword evidence="1" id="KW-1133">Transmembrane helix</keyword>
<proteinExistence type="predicted"/>
<evidence type="ECO:0000313" key="3">
    <source>
        <dbReference type="EMBL" id="EJX05803.1"/>
    </source>
</evidence>
<reference evidence="3" key="1">
    <citation type="journal article" date="2012" name="PLoS ONE">
        <title>Gene sets for utilization of primary and secondary nutrition supplies in the distal gut of endangered iberian lynx.</title>
        <authorList>
            <person name="Alcaide M."/>
            <person name="Messina E."/>
            <person name="Richter M."/>
            <person name="Bargiela R."/>
            <person name="Peplies J."/>
            <person name="Huws S.A."/>
            <person name="Newbold C.J."/>
            <person name="Golyshin P.N."/>
            <person name="Simon M.A."/>
            <person name="Lopez G."/>
            <person name="Yakimov M.M."/>
            <person name="Ferrer M."/>
        </authorList>
    </citation>
    <scope>NUCLEOTIDE SEQUENCE</scope>
</reference>
<evidence type="ECO:0000259" key="2">
    <source>
        <dbReference type="Pfam" id="PF02397"/>
    </source>
</evidence>
<evidence type="ECO:0000256" key="1">
    <source>
        <dbReference type="SAM" id="Phobius"/>
    </source>
</evidence>